<reference evidence="1 2" key="1">
    <citation type="journal article" date="2021" name="Commun. Biol.">
        <title>The genome of Shorea leprosula (Dipterocarpaceae) highlights the ecological relevance of drought in aseasonal tropical rainforests.</title>
        <authorList>
            <person name="Ng K.K.S."/>
            <person name="Kobayashi M.J."/>
            <person name="Fawcett J.A."/>
            <person name="Hatakeyama M."/>
            <person name="Paape T."/>
            <person name="Ng C.H."/>
            <person name="Ang C.C."/>
            <person name="Tnah L.H."/>
            <person name="Lee C.T."/>
            <person name="Nishiyama T."/>
            <person name="Sese J."/>
            <person name="O'Brien M.J."/>
            <person name="Copetti D."/>
            <person name="Mohd Noor M.I."/>
            <person name="Ong R.C."/>
            <person name="Putra M."/>
            <person name="Sireger I.Z."/>
            <person name="Indrioko S."/>
            <person name="Kosugi Y."/>
            <person name="Izuno A."/>
            <person name="Isagi Y."/>
            <person name="Lee S.L."/>
            <person name="Shimizu K.K."/>
        </authorList>
    </citation>
    <scope>NUCLEOTIDE SEQUENCE [LARGE SCALE GENOMIC DNA]</scope>
    <source>
        <strain evidence="1">214</strain>
    </source>
</reference>
<dbReference type="Proteomes" id="UP001054252">
    <property type="component" value="Unassembled WGS sequence"/>
</dbReference>
<evidence type="ECO:0000313" key="2">
    <source>
        <dbReference type="Proteomes" id="UP001054252"/>
    </source>
</evidence>
<keyword evidence="2" id="KW-1185">Reference proteome</keyword>
<organism evidence="1 2">
    <name type="scientific">Rubroshorea leprosula</name>
    <dbReference type="NCBI Taxonomy" id="152421"/>
    <lineage>
        <taxon>Eukaryota</taxon>
        <taxon>Viridiplantae</taxon>
        <taxon>Streptophyta</taxon>
        <taxon>Embryophyta</taxon>
        <taxon>Tracheophyta</taxon>
        <taxon>Spermatophyta</taxon>
        <taxon>Magnoliopsida</taxon>
        <taxon>eudicotyledons</taxon>
        <taxon>Gunneridae</taxon>
        <taxon>Pentapetalae</taxon>
        <taxon>rosids</taxon>
        <taxon>malvids</taxon>
        <taxon>Malvales</taxon>
        <taxon>Dipterocarpaceae</taxon>
        <taxon>Rubroshorea</taxon>
    </lineage>
</organism>
<sequence>MYSRRSRSRSTPPLACPSLLHTKIGEPIIDHLL</sequence>
<dbReference type="AlphaFoldDB" id="A0AAV5HV01"/>
<name>A0AAV5HV01_9ROSI</name>
<proteinExistence type="predicted"/>
<gene>
    <name evidence="1" type="ORF">SLEP1_g3057</name>
</gene>
<protein>
    <submittedName>
        <fullName evidence="1">Uncharacterized protein</fullName>
    </submittedName>
</protein>
<comment type="caution">
    <text evidence="1">The sequence shown here is derived from an EMBL/GenBank/DDBJ whole genome shotgun (WGS) entry which is preliminary data.</text>
</comment>
<accession>A0AAV5HV01</accession>
<evidence type="ECO:0000313" key="1">
    <source>
        <dbReference type="EMBL" id="GKU88840.1"/>
    </source>
</evidence>
<dbReference type="EMBL" id="BPVZ01000003">
    <property type="protein sequence ID" value="GKU88840.1"/>
    <property type="molecule type" value="Genomic_DNA"/>
</dbReference>